<sequence>MSKFKVGDKVVGEAGPGFMELLRYNQGVKDYYTVTRTSAGGYWLQLDGMQRYGDPVPWCAEYFKLYQEPDDELPPVPDKVAYMNSKRDPGNDQRLVLEKGNGDGEGLMYIGVVPKKGSTRAKVEIGINIDPDSALQLAHDIRRMAMEIKRKGKAQ</sequence>
<protein>
    <submittedName>
        <fullName evidence="1">Uncharacterized protein</fullName>
    </submittedName>
</protein>
<organism evidence="1 2">
    <name type="scientific">Klebsiella phage QL</name>
    <dbReference type="NCBI Taxonomy" id="3062018"/>
    <lineage>
        <taxon>Viruses</taxon>
        <taxon>Duplodnaviria</taxon>
        <taxon>Heunggongvirae</taxon>
        <taxon>Uroviricota</taxon>
        <taxon>Caudoviricetes</taxon>
        <taxon>Autographivirales</taxon>
        <taxon>Autoscriptoviridae</taxon>
        <taxon>Slopekvirinae</taxon>
        <taxon>Drulisvirus</taxon>
        <taxon>Drulisvirus QL</taxon>
    </lineage>
</organism>
<evidence type="ECO:0000313" key="1">
    <source>
        <dbReference type="EMBL" id="WNA15627.1"/>
    </source>
</evidence>
<dbReference type="Proteomes" id="UP001304998">
    <property type="component" value="Segment"/>
</dbReference>
<evidence type="ECO:0000313" key="2">
    <source>
        <dbReference type="Proteomes" id="UP001304998"/>
    </source>
</evidence>
<keyword evidence="2" id="KW-1185">Reference proteome</keyword>
<accession>A0AAX4ASW5</accession>
<gene>
    <name evidence="1" type="ORF">P643_48</name>
</gene>
<proteinExistence type="predicted"/>
<reference evidence="1 2" key="1">
    <citation type="submission" date="2023-06" db="EMBL/GenBank/DDBJ databases">
        <authorList>
            <person name="Lu Y."/>
        </authorList>
    </citation>
    <scope>NUCLEOTIDE SEQUENCE [LARGE SCALE GENOMIC DNA]</scope>
</reference>
<dbReference type="EMBL" id="OR230584">
    <property type="protein sequence ID" value="WNA15627.1"/>
    <property type="molecule type" value="Genomic_DNA"/>
</dbReference>
<name>A0AAX4ASW5_9CAUD</name>